<evidence type="ECO:0000313" key="2">
    <source>
        <dbReference type="EMBL" id="SEW43338.1"/>
    </source>
</evidence>
<evidence type="ECO:0000313" key="3">
    <source>
        <dbReference type="Proteomes" id="UP000199469"/>
    </source>
</evidence>
<gene>
    <name evidence="2" type="ORF">SAMN05421841_3055</name>
</gene>
<sequence>MINKENIEPIHVTKNVIKGILYILFLLILAVYFIFFDRSLKLEHTEECPCADSKYTLYQYKDRGTLLERNKYDLKDFKTFKLENRLGFTVDKLTHLDIMKLNDTISRRKQRGTKPFGMQFYWDCKNKEVWISEKHKLSFQ</sequence>
<dbReference type="STRING" id="356305.SAMN05421841_3055"/>
<dbReference type="AlphaFoldDB" id="A0A1I0RRD4"/>
<reference evidence="3" key="1">
    <citation type="submission" date="2016-10" db="EMBL/GenBank/DDBJ databases">
        <authorList>
            <person name="Varghese N."/>
            <person name="Submissions S."/>
        </authorList>
    </citation>
    <scope>NUCLEOTIDE SEQUENCE [LARGE SCALE GENOMIC DNA]</scope>
    <source>
        <strain evidence="3">DSM 17724</strain>
    </source>
</reference>
<evidence type="ECO:0000256" key="1">
    <source>
        <dbReference type="SAM" id="Phobius"/>
    </source>
</evidence>
<dbReference type="OrthoDB" id="1254926at2"/>
<accession>A0A1I0RRD4</accession>
<dbReference type="EMBL" id="FOIU01000002">
    <property type="protein sequence ID" value="SEW43338.1"/>
    <property type="molecule type" value="Genomic_DNA"/>
</dbReference>
<dbReference type="RefSeq" id="WP_089794026.1">
    <property type="nucleotide sequence ID" value="NZ_FOIU01000002.1"/>
</dbReference>
<organism evidence="2 3">
    <name type="scientific">Chryseobacterium wanjuense</name>
    <dbReference type="NCBI Taxonomy" id="356305"/>
    <lineage>
        <taxon>Bacteria</taxon>
        <taxon>Pseudomonadati</taxon>
        <taxon>Bacteroidota</taxon>
        <taxon>Flavobacteriia</taxon>
        <taxon>Flavobacteriales</taxon>
        <taxon>Weeksellaceae</taxon>
        <taxon>Chryseobacterium group</taxon>
        <taxon>Chryseobacterium</taxon>
    </lineage>
</organism>
<protein>
    <submittedName>
        <fullName evidence="2">Uncharacterized protein</fullName>
    </submittedName>
</protein>
<dbReference type="Proteomes" id="UP000199469">
    <property type="component" value="Unassembled WGS sequence"/>
</dbReference>
<feature type="transmembrane region" description="Helical" evidence="1">
    <location>
        <begin position="20"/>
        <end position="36"/>
    </location>
</feature>
<keyword evidence="1" id="KW-0472">Membrane</keyword>
<proteinExistence type="predicted"/>
<keyword evidence="1" id="KW-1133">Transmembrane helix</keyword>
<keyword evidence="1" id="KW-0812">Transmembrane</keyword>
<keyword evidence="3" id="KW-1185">Reference proteome</keyword>
<name>A0A1I0RRD4_9FLAO</name>